<evidence type="ECO:0000313" key="3">
    <source>
        <dbReference type="Proteomes" id="UP000596742"/>
    </source>
</evidence>
<dbReference type="OrthoDB" id="6110663at2759"/>
<keyword evidence="1" id="KW-0732">Signal</keyword>
<accession>A0A8B6H6P0</accession>
<feature type="signal peptide" evidence="1">
    <location>
        <begin position="1"/>
        <end position="19"/>
    </location>
</feature>
<protein>
    <submittedName>
        <fullName evidence="2">Uncharacterized protein</fullName>
    </submittedName>
</protein>
<evidence type="ECO:0000313" key="2">
    <source>
        <dbReference type="EMBL" id="VDI75281.1"/>
    </source>
</evidence>
<sequence length="718" mass="82569">MPFFSYFSSFTITVILTNAWTSTQPPTPPSLWDEPCHTHIVIESTFDRTVNYTLQYGEQEYCDYMYGMYTEGWYKFSGNENVLSKPPKPGQCGSSTPVWFKGQYPTTYAEILTLEACMVVNGTDCEQSWNVSVMHCDEYNVAYIGSPQYYINTACGRYCMESNTDPCSNFTTIQYDYTRHQDYYDYMSNCDSFYSNGWYRFEGGYNLSTTPAYPGQCGSYNPIWINGSMPVEDTEMENLKACEAEYWSECAYTWSVPVMKCGTFNIMYLRQKGMCGRYCLESQNTSDITTTSSYVWDDPCHIHTVVESSFDRTANYTLAHGEYEQCDNMYGIYTEGWFKFSGNEDVLTKPPKPRQCGSATPIWFDGVYPTTYGEISTLTACLVVNDTDCHRSWNVSVMHCDSYNVAYLKPPPYDVNYGCGRYCMESNTDPCSNFTTIQYDYTRHQDYYDYMSNCDSFYSNGWYHFEGGYNLSTTPAYPGQCGSYNPIWINESMPGEDTEMENLKACEAEWWSECAYTWSVPVNECGTFNIMYLRQKGMCGRYCLESQNTSDITTTSSYVWDDPCHMHTVVESSFDRTANYTLAHGEYEQCDNMYGIYTEGWFKFSGNEDVLTKPPKPRQCGSATPIWFDGVYPTTYGEISTLTACLVVNDTDCHRSWNVSVMHCDSYNVAYLKPPPYDVNYGCGKYCLGSMPVEDTEMENLKLDKEWWSEWLIPGVYP</sequence>
<organism evidence="2 3">
    <name type="scientific">Mytilus galloprovincialis</name>
    <name type="common">Mediterranean mussel</name>
    <dbReference type="NCBI Taxonomy" id="29158"/>
    <lineage>
        <taxon>Eukaryota</taxon>
        <taxon>Metazoa</taxon>
        <taxon>Spiralia</taxon>
        <taxon>Lophotrochozoa</taxon>
        <taxon>Mollusca</taxon>
        <taxon>Bivalvia</taxon>
        <taxon>Autobranchia</taxon>
        <taxon>Pteriomorphia</taxon>
        <taxon>Mytilida</taxon>
        <taxon>Mytiloidea</taxon>
        <taxon>Mytilidae</taxon>
        <taxon>Mytilinae</taxon>
        <taxon>Mytilus</taxon>
    </lineage>
</organism>
<feature type="chain" id="PRO_5032817975" evidence="1">
    <location>
        <begin position="20"/>
        <end position="718"/>
    </location>
</feature>
<dbReference type="Proteomes" id="UP000596742">
    <property type="component" value="Unassembled WGS sequence"/>
</dbReference>
<dbReference type="AlphaFoldDB" id="A0A8B6H6P0"/>
<gene>
    <name evidence="2" type="ORF">MGAL_10B050891</name>
</gene>
<name>A0A8B6H6P0_MYTGA</name>
<proteinExistence type="predicted"/>
<evidence type="ECO:0000256" key="1">
    <source>
        <dbReference type="SAM" id="SignalP"/>
    </source>
</evidence>
<comment type="caution">
    <text evidence="2">The sequence shown here is derived from an EMBL/GenBank/DDBJ whole genome shotgun (WGS) entry which is preliminary data.</text>
</comment>
<dbReference type="EMBL" id="UYJE01009653">
    <property type="protein sequence ID" value="VDI75281.1"/>
    <property type="molecule type" value="Genomic_DNA"/>
</dbReference>
<keyword evidence="3" id="KW-1185">Reference proteome</keyword>
<reference evidence="2" key="1">
    <citation type="submission" date="2018-11" db="EMBL/GenBank/DDBJ databases">
        <authorList>
            <person name="Alioto T."/>
            <person name="Alioto T."/>
        </authorList>
    </citation>
    <scope>NUCLEOTIDE SEQUENCE</scope>
</reference>